<evidence type="ECO:0000313" key="1">
    <source>
        <dbReference type="EMBL" id="SHJ17063.1"/>
    </source>
</evidence>
<organism evidence="1 2">
    <name type="scientific">Hymenobacter daecheongensis DSM 21074</name>
    <dbReference type="NCBI Taxonomy" id="1121955"/>
    <lineage>
        <taxon>Bacteria</taxon>
        <taxon>Pseudomonadati</taxon>
        <taxon>Bacteroidota</taxon>
        <taxon>Cytophagia</taxon>
        <taxon>Cytophagales</taxon>
        <taxon>Hymenobacteraceae</taxon>
        <taxon>Hymenobacter</taxon>
    </lineage>
</organism>
<proteinExistence type="predicted"/>
<dbReference type="AlphaFoldDB" id="A0A1M6H4G0"/>
<feature type="non-terminal residue" evidence="1">
    <location>
        <position position="1"/>
    </location>
</feature>
<accession>A0A1M6H4G0</accession>
<sequence length="23" mass="2765">RYDKTVVSFLAFWHVAAAIDWLR</sequence>
<name>A0A1M6H4G0_9BACT</name>
<reference evidence="1 2" key="1">
    <citation type="submission" date="2016-11" db="EMBL/GenBank/DDBJ databases">
        <authorList>
            <person name="Jaros S."/>
            <person name="Januszkiewicz K."/>
            <person name="Wedrychowicz H."/>
        </authorList>
    </citation>
    <scope>NUCLEOTIDE SEQUENCE [LARGE SCALE GENOMIC DNA]</scope>
    <source>
        <strain evidence="1 2">DSM 21074</strain>
    </source>
</reference>
<protein>
    <submittedName>
        <fullName evidence="1">Uncharacterized protein</fullName>
    </submittedName>
</protein>
<dbReference type="EMBL" id="FQYN01000004">
    <property type="protein sequence ID" value="SHJ17063.1"/>
    <property type="molecule type" value="Genomic_DNA"/>
</dbReference>
<dbReference type="Proteomes" id="UP000184418">
    <property type="component" value="Unassembled WGS sequence"/>
</dbReference>
<evidence type="ECO:0000313" key="2">
    <source>
        <dbReference type="Proteomes" id="UP000184418"/>
    </source>
</evidence>
<keyword evidence="2" id="KW-1185">Reference proteome</keyword>
<gene>
    <name evidence="1" type="ORF">SAMN02745146_2512</name>
</gene>